<name>T0ZR57_9ZZZZ</name>
<evidence type="ECO:0000313" key="1">
    <source>
        <dbReference type="EMBL" id="EQD46982.1"/>
    </source>
</evidence>
<sequence length="52" mass="5704">MSFFNLVTGPDLLGELEALLPEYRERKYPPTVTLAMFLGQVLSADGSCQNAV</sequence>
<feature type="non-terminal residue" evidence="1">
    <location>
        <position position="52"/>
    </location>
</feature>
<accession>T0ZR57</accession>
<gene>
    <name evidence="1" type="ORF">B2A_08640</name>
</gene>
<dbReference type="AlphaFoldDB" id="T0ZR57"/>
<dbReference type="EMBL" id="AUZZ01006224">
    <property type="protein sequence ID" value="EQD46982.1"/>
    <property type="molecule type" value="Genomic_DNA"/>
</dbReference>
<reference evidence="1" key="2">
    <citation type="journal article" date="2014" name="ISME J.">
        <title>Microbial stratification in low pH oxic and suboxic macroscopic growths along an acid mine drainage.</title>
        <authorList>
            <person name="Mendez-Garcia C."/>
            <person name="Mesa V."/>
            <person name="Sprenger R.R."/>
            <person name="Richter M."/>
            <person name="Diez M.S."/>
            <person name="Solano J."/>
            <person name="Bargiela R."/>
            <person name="Golyshina O.V."/>
            <person name="Manteca A."/>
            <person name="Ramos J.L."/>
            <person name="Gallego J.R."/>
            <person name="Llorente I."/>
            <person name="Martins Dos Santos V.A."/>
            <person name="Jensen O.N."/>
            <person name="Pelaez A.I."/>
            <person name="Sanchez J."/>
            <person name="Ferrer M."/>
        </authorList>
    </citation>
    <scope>NUCLEOTIDE SEQUENCE</scope>
</reference>
<reference evidence="1" key="1">
    <citation type="submission" date="2013-08" db="EMBL/GenBank/DDBJ databases">
        <authorList>
            <person name="Mendez C."/>
            <person name="Richter M."/>
            <person name="Ferrer M."/>
            <person name="Sanchez J."/>
        </authorList>
    </citation>
    <scope>NUCLEOTIDE SEQUENCE</scope>
</reference>
<comment type="caution">
    <text evidence="1">The sequence shown here is derived from an EMBL/GenBank/DDBJ whole genome shotgun (WGS) entry which is preliminary data.</text>
</comment>
<proteinExistence type="predicted"/>
<protein>
    <submittedName>
        <fullName evidence="1">Uncharacterized protein</fullName>
    </submittedName>
</protein>
<organism evidence="1">
    <name type="scientific">mine drainage metagenome</name>
    <dbReference type="NCBI Taxonomy" id="410659"/>
    <lineage>
        <taxon>unclassified sequences</taxon>
        <taxon>metagenomes</taxon>
        <taxon>ecological metagenomes</taxon>
    </lineage>
</organism>